<protein>
    <recommendedName>
        <fullName evidence="2">ABC transporter domain-containing protein</fullName>
    </recommendedName>
</protein>
<feature type="compositionally biased region" description="Polar residues" evidence="1">
    <location>
        <begin position="181"/>
        <end position="190"/>
    </location>
</feature>
<feature type="compositionally biased region" description="Basic and acidic residues" evidence="1">
    <location>
        <begin position="132"/>
        <end position="178"/>
    </location>
</feature>
<keyword evidence="4" id="KW-1185">Reference proteome</keyword>
<dbReference type="SUPFAM" id="SSF52540">
    <property type="entry name" value="P-loop containing nucleoside triphosphate hydrolases"/>
    <property type="match status" value="1"/>
</dbReference>
<dbReference type="InterPro" id="IPR003439">
    <property type="entry name" value="ABC_transporter-like_ATP-bd"/>
</dbReference>
<dbReference type="Gene3D" id="3.40.50.300">
    <property type="entry name" value="P-loop containing nucleotide triphosphate hydrolases"/>
    <property type="match status" value="1"/>
</dbReference>
<evidence type="ECO:0000313" key="3">
    <source>
        <dbReference type="EnsemblMetazoa" id="SMAR015641-PA"/>
    </source>
</evidence>
<evidence type="ECO:0000259" key="2">
    <source>
        <dbReference type="Pfam" id="PF00005"/>
    </source>
</evidence>
<dbReference type="EnsemblMetazoa" id="SMAR015641-RA">
    <property type="protein sequence ID" value="SMAR015641-PA"/>
    <property type="gene ID" value="SMAR015641"/>
</dbReference>
<dbReference type="PhylomeDB" id="T1JP65"/>
<dbReference type="InterPro" id="IPR027417">
    <property type="entry name" value="P-loop_NTPase"/>
</dbReference>
<proteinExistence type="predicted"/>
<dbReference type="Proteomes" id="UP000014500">
    <property type="component" value="Unassembled WGS sequence"/>
</dbReference>
<reference evidence="4" key="1">
    <citation type="submission" date="2011-05" db="EMBL/GenBank/DDBJ databases">
        <authorList>
            <person name="Richards S.R."/>
            <person name="Qu J."/>
            <person name="Jiang H."/>
            <person name="Jhangiani S.N."/>
            <person name="Agravi P."/>
            <person name="Goodspeed R."/>
            <person name="Gross S."/>
            <person name="Mandapat C."/>
            <person name="Jackson L."/>
            <person name="Mathew T."/>
            <person name="Pu L."/>
            <person name="Thornton R."/>
            <person name="Saada N."/>
            <person name="Wilczek-Boney K.B."/>
            <person name="Lee S."/>
            <person name="Kovar C."/>
            <person name="Wu Y."/>
            <person name="Scherer S.E."/>
            <person name="Worley K.C."/>
            <person name="Muzny D.M."/>
            <person name="Gibbs R."/>
        </authorList>
    </citation>
    <scope>NUCLEOTIDE SEQUENCE</scope>
    <source>
        <strain evidence="4">Brora</strain>
    </source>
</reference>
<dbReference type="PANTHER" id="PTHR43038:SF3">
    <property type="entry name" value="ABC TRANSPORTER G FAMILY MEMBER 20 ISOFORM X1"/>
    <property type="match status" value="1"/>
</dbReference>
<name>T1JP65_STRMM</name>
<accession>T1JP65</accession>
<reference evidence="3" key="2">
    <citation type="submission" date="2015-02" db="UniProtKB">
        <authorList>
            <consortium name="EnsemblMetazoa"/>
        </authorList>
    </citation>
    <scope>IDENTIFICATION</scope>
</reference>
<sequence length="190" mass="21975">MDDYSEIAVAIQHLQFDFGFGKSKVPILNNLNLSVEAGTIYGVLGPSGCGKTSLLKCIVGRLQPKKEKLMFFVMHLVRQIDLCLYQQLTISEILNYFGRLHHMIKGDVKKRIHYLIKFLDLPPGDRLIETLRNERKRTETNGNERKRTETNGNERKRTETNGNERKRTETNGHDEQKRTKTTINMTIYGH</sequence>
<dbReference type="STRING" id="126957.T1JP65"/>
<dbReference type="GO" id="GO:0016887">
    <property type="term" value="F:ATP hydrolysis activity"/>
    <property type="evidence" value="ECO:0007669"/>
    <property type="project" value="InterPro"/>
</dbReference>
<dbReference type="eggNOG" id="KOG0059">
    <property type="taxonomic scope" value="Eukaryota"/>
</dbReference>
<dbReference type="PANTHER" id="PTHR43038">
    <property type="entry name" value="ATP-BINDING CASSETTE, SUB-FAMILY H, MEMBER 1"/>
    <property type="match status" value="1"/>
</dbReference>
<evidence type="ECO:0000313" key="4">
    <source>
        <dbReference type="Proteomes" id="UP000014500"/>
    </source>
</evidence>
<feature type="domain" description="ABC transporter" evidence="2">
    <location>
        <begin position="28"/>
        <end position="72"/>
    </location>
</feature>
<dbReference type="GO" id="GO:0005524">
    <property type="term" value="F:ATP binding"/>
    <property type="evidence" value="ECO:0007669"/>
    <property type="project" value="InterPro"/>
</dbReference>
<dbReference type="EMBL" id="JH431932">
    <property type="status" value="NOT_ANNOTATED_CDS"/>
    <property type="molecule type" value="Genomic_DNA"/>
</dbReference>
<evidence type="ECO:0000256" key="1">
    <source>
        <dbReference type="SAM" id="MobiDB-lite"/>
    </source>
</evidence>
<organism evidence="3 4">
    <name type="scientific">Strigamia maritima</name>
    <name type="common">European centipede</name>
    <name type="synonym">Geophilus maritimus</name>
    <dbReference type="NCBI Taxonomy" id="126957"/>
    <lineage>
        <taxon>Eukaryota</taxon>
        <taxon>Metazoa</taxon>
        <taxon>Ecdysozoa</taxon>
        <taxon>Arthropoda</taxon>
        <taxon>Myriapoda</taxon>
        <taxon>Chilopoda</taxon>
        <taxon>Pleurostigmophora</taxon>
        <taxon>Geophilomorpha</taxon>
        <taxon>Linotaeniidae</taxon>
        <taxon>Strigamia</taxon>
    </lineage>
</organism>
<dbReference type="Pfam" id="PF00005">
    <property type="entry name" value="ABC_tran"/>
    <property type="match status" value="1"/>
</dbReference>
<feature type="region of interest" description="Disordered" evidence="1">
    <location>
        <begin position="132"/>
        <end position="190"/>
    </location>
</feature>
<dbReference type="HOGENOM" id="CLU_1431409_0_0_1"/>
<dbReference type="AlphaFoldDB" id="T1JP65"/>